<dbReference type="OrthoDB" id="980856at2"/>
<dbReference type="RefSeq" id="WP_017749004.1">
    <property type="nucleotide sequence ID" value="NZ_KQ976354.1"/>
</dbReference>
<accession>A0A139WRW4</accession>
<dbReference type="AlphaFoldDB" id="A0A139WRW4"/>
<keyword evidence="3" id="KW-1185">Reference proteome</keyword>
<dbReference type="SUPFAM" id="SSF46458">
    <property type="entry name" value="Globin-like"/>
    <property type="match status" value="1"/>
</dbReference>
<dbReference type="Proteomes" id="UP000076925">
    <property type="component" value="Unassembled WGS sequence"/>
</dbReference>
<dbReference type="InterPro" id="IPR045430">
    <property type="entry name" value="EAD1"/>
</dbReference>
<reference evidence="2 3" key="1">
    <citation type="journal article" date="2013" name="Genome Biol. Evol.">
        <title>Genomes of Stigonematalean cyanobacteria (subsection V) and the evolution of oxygenic photosynthesis from prokaryotes to plastids.</title>
        <authorList>
            <person name="Dagan T."/>
            <person name="Roettger M."/>
            <person name="Stucken K."/>
            <person name="Landan G."/>
            <person name="Koch R."/>
            <person name="Major P."/>
            <person name="Gould S.B."/>
            <person name="Goremykin V.V."/>
            <person name="Rippka R."/>
            <person name="Tandeau de Marsac N."/>
            <person name="Gugger M."/>
            <person name="Lockhart P.J."/>
            <person name="Allen J.F."/>
            <person name="Brune I."/>
            <person name="Maus I."/>
            <person name="Puhler A."/>
            <person name="Martin W.F."/>
        </authorList>
    </citation>
    <scope>NUCLEOTIDE SEQUENCE [LARGE SCALE GENOMIC DNA]</scope>
    <source>
        <strain evidence="2 3">PCC 7110</strain>
    </source>
</reference>
<feature type="domain" description="Protein kinase" evidence="1">
    <location>
        <begin position="112"/>
        <end position="395"/>
    </location>
</feature>
<dbReference type="InterPro" id="IPR009050">
    <property type="entry name" value="Globin-like_sf"/>
</dbReference>
<evidence type="ECO:0000259" key="1">
    <source>
        <dbReference type="PROSITE" id="PS50011"/>
    </source>
</evidence>
<dbReference type="GO" id="GO:0020037">
    <property type="term" value="F:heme binding"/>
    <property type="evidence" value="ECO:0007669"/>
    <property type="project" value="InterPro"/>
</dbReference>
<dbReference type="InterPro" id="IPR053235">
    <property type="entry name" value="Ser_Thr_kinase"/>
</dbReference>
<gene>
    <name evidence="2" type="ORF">WA1_08190</name>
</gene>
<dbReference type="CDD" id="cd01040">
    <property type="entry name" value="Mb-like"/>
    <property type="match status" value="1"/>
</dbReference>
<dbReference type="InterPro" id="IPR011009">
    <property type="entry name" value="Kinase-like_dom_sf"/>
</dbReference>
<dbReference type="Gene3D" id="1.10.490.10">
    <property type="entry name" value="Globins"/>
    <property type="match status" value="1"/>
</dbReference>
<protein>
    <recommendedName>
        <fullName evidence="1">Protein kinase domain-containing protein</fullName>
    </recommendedName>
</protein>
<dbReference type="PROSITE" id="PS50011">
    <property type="entry name" value="PROTEIN_KINASE_DOM"/>
    <property type="match status" value="1"/>
</dbReference>
<dbReference type="InterPro" id="IPR044399">
    <property type="entry name" value="Mb-like_M"/>
</dbReference>
<dbReference type="PANTHER" id="PTHR24361">
    <property type="entry name" value="MITOGEN-ACTIVATED KINASE KINASE KINASE"/>
    <property type="match status" value="1"/>
</dbReference>
<proteinExistence type="predicted"/>
<dbReference type="Gene3D" id="1.10.510.10">
    <property type="entry name" value="Transferase(Phosphotransferase) domain 1"/>
    <property type="match status" value="1"/>
</dbReference>
<comment type="caution">
    <text evidence="2">The sequence shown here is derived from an EMBL/GenBank/DDBJ whole genome shotgun (WGS) entry which is preliminary data.</text>
</comment>
<dbReference type="InterPro" id="IPR000719">
    <property type="entry name" value="Prot_kinase_dom"/>
</dbReference>
<dbReference type="GO" id="GO:0019825">
    <property type="term" value="F:oxygen binding"/>
    <property type="evidence" value="ECO:0007669"/>
    <property type="project" value="InterPro"/>
</dbReference>
<dbReference type="InterPro" id="IPR012292">
    <property type="entry name" value="Globin/Proto"/>
</dbReference>
<dbReference type="Pfam" id="PF19955">
    <property type="entry name" value="EAD1"/>
    <property type="match status" value="1"/>
</dbReference>
<dbReference type="SMART" id="SM00220">
    <property type="entry name" value="S_TKc"/>
    <property type="match status" value="1"/>
</dbReference>
<evidence type="ECO:0000313" key="2">
    <source>
        <dbReference type="EMBL" id="KYC35137.1"/>
    </source>
</evidence>
<name>A0A139WRW4_9CYAN</name>
<dbReference type="SUPFAM" id="SSF56112">
    <property type="entry name" value="Protein kinase-like (PK-like)"/>
    <property type="match status" value="1"/>
</dbReference>
<dbReference type="GO" id="GO:0004674">
    <property type="term" value="F:protein serine/threonine kinase activity"/>
    <property type="evidence" value="ECO:0007669"/>
    <property type="project" value="TreeGrafter"/>
</dbReference>
<sequence length="573" mass="66419">MSLSGQQIEQLQGALLDAFPDKSSLEQMLSFKLNKNLDTLVEGDASLGTIVFDLIKSANAEGWIQDLICAALLSKPRNSKLNEIARTILCSSSNNTLSLDNILSKDCWQEKYEEKWSLGEGIYTTVSLAINKELSKKVVLKKFHNAGLKDKFAKSIETAFEISTLPNFIIIYDYNISTEPYYVMQYIEGGESLRTYFEENIKLSFKNVLDIILDIGHAMIKARQKAVSPYYLNIKPSKIMIYNKKESFISAFNLCVHLEKKEIFSELDRLWNKDKERLREELAYLLPDKFSSHGVTKQADQYMLGLLAYELITRKIPPSIKNIGNIDDDSKWILLKAGITQGEAFQKISFDNNDVDPEFPGEIKDIILKMTELDPSKRFSNLEEALEIIETYSRFQDTIKTIRLVKESFIRCLRNKKLKKNNNDSSKSNDDPSANKGETSFFESFYDKFRSDPRVDEKFQHFNNLGEKFREKHYKIVERTILVLLWYYEEEKIFNSENIFPIDEKMNFLESIVEAHNNINVSKELFDSFKNALIENVTEYDDKCTEEIHKDLISNAWKKVLEPGFEYIKSKFK</sequence>
<dbReference type="Gene3D" id="3.30.200.20">
    <property type="entry name" value="Phosphorylase Kinase, domain 1"/>
    <property type="match status" value="1"/>
</dbReference>
<dbReference type="Pfam" id="PF00069">
    <property type="entry name" value="Pkinase"/>
    <property type="match status" value="1"/>
</dbReference>
<dbReference type="EMBL" id="ANNX02000052">
    <property type="protein sequence ID" value="KYC35137.1"/>
    <property type="molecule type" value="Genomic_DNA"/>
</dbReference>
<organism evidence="2 3">
    <name type="scientific">Scytonema hofmannii PCC 7110</name>
    <dbReference type="NCBI Taxonomy" id="128403"/>
    <lineage>
        <taxon>Bacteria</taxon>
        <taxon>Bacillati</taxon>
        <taxon>Cyanobacteriota</taxon>
        <taxon>Cyanophyceae</taxon>
        <taxon>Nostocales</taxon>
        <taxon>Scytonemataceae</taxon>
        <taxon>Scytonema</taxon>
    </lineage>
</organism>
<dbReference type="STRING" id="128403.WA1_08190"/>
<evidence type="ECO:0000313" key="3">
    <source>
        <dbReference type="Proteomes" id="UP000076925"/>
    </source>
</evidence>
<dbReference type="GO" id="GO:0005524">
    <property type="term" value="F:ATP binding"/>
    <property type="evidence" value="ECO:0007669"/>
    <property type="project" value="InterPro"/>
</dbReference>
<dbReference type="GO" id="GO:0005737">
    <property type="term" value="C:cytoplasm"/>
    <property type="evidence" value="ECO:0007669"/>
    <property type="project" value="TreeGrafter"/>
</dbReference>